<feature type="compositionally biased region" description="Low complexity" evidence="1">
    <location>
        <begin position="334"/>
        <end position="359"/>
    </location>
</feature>
<evidence type="ECO:0000313" key="3">
    <source>
        <dbReference type="Proteomes" id="UP000634476"/>
    </source>
</evidence>
<protein>
    <recommendedName>
        <fullName evidence="4">Polyhydroxyalkanoate synthesis regulator phasin</fullName>
    </recommendedName>
</protein>
<comment type="caution">
    <text evidence="2">The sequence shown here is derived from an EMBL/GenBank/DDBJ whole genome shotgun (WGS) entry which is preliminary data.</text>
</comment>
<name>A0A8J3SSG6_9ACTN</name>
<dbReference type="Proteomes" id="UP000634476">
    <property type="component" value="Unassembled WGS sequence"/>
</dbReference>
<feature type="region of interest" description="Disordered" evidence="1">
    <location>
        <begin position="471"/>
        <end position="591"/>
    </location>
</feature>
<organism evidence="2 3">
    <name type="scientific">Planobispora takensis</name>
    <dbReference type="NCBI Taxonomy" id="1367882"/>
    <lineage>
        <taxon>Bacteria</taxon>
        <taxon>Bacillati</taxon>
        <taxon>Actinomycetota</taxon>
        <taxon>Actinomycetes</taxon>
        <taxon>Streptosporangiales</taxon>
        <taxon>Streptosporangiaceae</taxon>
        <taxon>Planobispora</taxon>
    </lineage>
</organism>
<evidence type="ECO:0000313" key="2">
    <source>
        <dbReference type="EMBL" id="GIH99803.1"/>
    </source>
</evidence>
<dbReference type="AlphaFoldDB" id="A0A8J3SSG6"/>
<gene>
    <name evidence="2" type="ORF">Pta02_18120</name>
</gene>
<feature type="compositionally biased region" description="Low complexity" evidence="1">
    <location>
        <begin position="547"/>
        <end position="580"/>
    </location>
</feature>
<sequence length="591" mass="57310">MVFEALRGYVQGATGLTEMTTSKARAIVRDLLASGETGLSQMSGQVDKMAKELVATGKANRDQLNEMIKSEVGRLLDRLDLPRSEEIDRLGSRIAQLEAVLSEAGEAIMSTAASPRTATSRAAAGVAETMSAIKAIIDGNGPVAKQAEPAKTGGMGSNVPRGAETGTAGTESVVRVATDDAGGSLVTSPAKELIDDLLGAGATLSTMEGAGEKSGTATAAKTARRKTATAKGTEQPAATGSAAPRSRASTRKATTKAASAPETVVTTEEAAPGGRSTAASGRRAPARKAASSAETTPAGETAPSKRASARKAASVPETAATIEETAPRRRPSARKTASSAEATSAGETAPSGRASARKAASADKETVSRGRGTRTAAAVKGAVETASVAVPGQGDAGGSAGGDSTAAEGHAGSTGSPGVRGSAGGAKSAKSARVSKGAKGAADTDAMDAMISAGAAGAMVTMDAESLAGGETAAGAGSAGSEADAKPAGGRAEKKGGKLGMAAEATAKVSAADPDETVGTTGGAGSDTAVGATGGAGSDTVEGSTGGTARTPRARGTTKTTKAAKAPKASSNATKTPKAAKAAKRTSGGSA</sequence>
<dbReference type="RefSeq" id="WP_203874251.1">
    <property type="nucleotide sequence ID" value="NZ_BOOK01000012.1"/>
</dbReference>
<feature type="region of interest" description="Disordered" evidence="1">
    <location>
        <begin position="145"/>
        <end position="169"/>
    </location>
</feature>
<reference evidence="2" key="1">
    <citation type="submission" date="2021-01" db="EMBL/GenBank/DDBJ databases">
        <title>Whole genome shotgun sequence of Planobispora takensis NBRC 109077.</title>
        <authorList>
            <person name="Komaki H."/>
            <person name="Tamura T."/>
        </authorList>
    </citation>
    <scope>NUCLEOTIDE SEQUENCE</scope>
    <source>
        <strain evidence="2">NBRC 109077</strain>
    </source>
</reference>
<feature type="region of interest" description="Disordered" evidence="1">
    <location>
        <begin position="207"/>
        <end position="443"/>
    </location>
</feature>
<feature type="compositionally biased region" description="Low complexity" evidence="1">
    <location>
        <begin position="304"/>
        <end position="314"/>
    </location>
</feature>
<dbReference type="EMBL" id="BOOK01000012">
    <property type="protein sequence ID" value="GIH99803.1"/>
    <property type="molecule type" value="Genomic_DNA"/>
</dbReference>
<keyword evidence="3" id="KW-1185">Reference proteome</keyword>
<proteinExistence type="predicted"/>
<accession>A0A8J3SSG6</accession>
<feature type="compositionally biased region" description="Low complexity" evidence="1">
    <location>
        <begin position="471"/>
        <end position="482"/>
    </location>
</feature>
<feature type="compositionally biased region" description="Low complexity" evidence="1">
    <location>
        <begin position="278"/>
        <end position="293"/>
    </location>
</feature>
<evidence type="ECO:0000256" key="1">
    <source>
        <dbReference type="SAM" id="MobiDB-lite"/>
    </source>
</evidence>
<feature type="compositionally biased region" description="Low complexity" evidence="1">
    <location>
        <begin position="229"/>
        <end position="247"/>
    </location>
</feature>
<feature type="compositionally biased region" description="Low complexity" evidence="1">
    <location>
        <begin position="425"/>
        <end position="441"/>
    </location>
</feature>
<evidence type="ECO:0008006" key="4">
    <source>
        <dbReference type="Google" id="ProtNLM"/>
    </source>
</evidence>